<proteinExistence type="inferred from homology"/>
<comment type="subcellular location">
    <subcellularLocation>
        <location evidence="1">Cell envelope</location>
    </subcellularLocation>
</comment>
<dbReference type="EMBL" id="WHSC02000002">
    <property type="protein sequence ID" value="MDO6120606.1"/>
    <property type="molecule type" value="Genomic_DNA"/>
</dbReference>
<accession>A0ABT8XBH0</accession>
<evidence type="ECO:0000256" key="3">
    <source>
        <dbReference type="ARBA" id="ARBA00022448"/>
    </source>
</evidence>
<protein>
    <submittedName>
        <fullName evidence="8">Siderophore ABC transporter substrate-binding protein</fullName>
    </submittedName>
</protein>
<sequence length="300" mass="31298">MKHIHRIAAVAAAVLFAFPANAMDVATARGPITIDGTPKTVAVYDVAAIDTLSRLGVHLAGLPDKLYVPELEPAKEGATPVGTLFEPDLEALSALDPDLIIVGSRSASKADVTAKVAPTIDMTIDGDDLFDQAKQRLAAYGELFGKQAEAKAVADELDARLAAAKAAIAGKGKALIVMSNGPKVSTYGPGSRFGWVHAALDLPAAVSEIETATHGEAVSFEFIRQANPDWLLVLDRAAAVGSNEQAAKVTLDNELIAATTAWKKGQVVYLPAPDFYIAAGGVQSLERVLTTITEAFAAAK</sequence>
<comment type="similarity">
    <text evidence="2">Belongs to the bacterial solute-binding protein 8 family.</text>
</comment>
<keyword evidence="4" id="KW-0410">Iron transport</keyword>
<keyword evidence="4" id="KW-0408">Iron</keyword>
<dbReference type="PROSITE" id="PS50983">
    <property type="entry name" value="FE_B12_PBP"/>
    <property type="match status" value="1"/>
</dbReference>
<dbReference type="CDD" id="cd01140">
    <property type="entry name" value="FatB"/>
    <property type="match status" value="1"/>
</dbReference>
<evidence type="ECO:0000259" key="7">
    <source>
        <dbReference type="PROSITE" id="PS50983"/>
    </source>
</evidence>
<dbReference type="SUPFAM" id="SSF53807">
    <property type="entry name" value="Helical backbone' metal receptor"/>
    <property type="match status" value="1"/>
</dbReference>
<feature type="signal peptide" evidence="6">
    <location>
        <begin position="1"/>
        <end position="22"/>
    </location>
</feature>
<dbReference type="Gene3D" id="3.40.50.1980">
    <property type="entry name" value="Nitrogenase molybdenum iron protein domain"/>
    <property type="match status" value="2"/>
</dbReference>
<keyword evidence="3" id="KW-0813">Transport</keyword>
<reference evidence="8" key="1">
    <citation type="submission" date="2022-04" db="EMBL/GenBank/DDBJ databases">
        <title>Shinella lacus sp. nov., a novel member of the genus Shinella from water.</title>
        <authorList>
            <person name="Deng Y."/>
        </authorList>
    </citation>
    <scope>NUCLEOTIDE SEQUENCE</scope>
    <source>
        <strain evidence="8">JCM 31239</strain>
    </source>
</reference>
<organism evidence="8 9">
    <name type="scientific">Shinella curvata</name>
    <dbReference type="NCBI Taxonomy" id="1817964"/>
    <lineage>
        <taxon>Bacteria</taxon>
        <taxon>Pseudomonadati</taxon>
        <taxon>Pseudomonadota</taxon>
        <taxon>Alphaproteobacteria</taxon>
        <taxon>Hyphomicrobiales</taxon>
        <taxon>Rhizobiaceae</taxon>
        <taxon>Shinella</taxon>
    </lineage>
</organism>
<dbReference type="InterPro" id="IPR051313">
    <property type="entry name" value="Bact_iron-sidero_bind"/>
</dbReference>
<gene>
    <name evidence="8" type="ORF">GB928_005355</name>
</gene>
<evidence type="ECO:0000256" key="4">
    <source>
        <dbReference type="ARBA" id="ARBA00022496"/>
    </source>
</evidence>
<dbReference type="Pfam" id="PF01497">
    <property type="entry name" value="Peripla_BP_2"/>
    <property type="match status" value="1"/>
</dbReference>
<keyword evidence="5 6" id="KW-0732">Signal</keyword>
<feature type="chain" id="PRO_5045527319" evidence="6">
    <location>
        <begin position="23"/>
        <end position="300"/>
    </location>
</feature>
<keyword evidence="4" id="KW-0406">Ion transport</keyword>
<evidence type="ECO:0000256" key="1">
    <source>
        <dbReference type="ARBA" id="ARBA00004196"/>
    </source>
</evidence>
<comment type="caution">
    <text evidence="8">The sequence shown here is derived from an EMBL/GenBank/DDBJ whole genome shotgun (WGS) entry which is preliminary data.</text>
</comment>
<dbReference type="RefSeq" id="WP_244761943.1">
    <property type="nucleotide sequence ID" value="NZ_JALJCJ010000004.1"/>
</dbReference>
<dbReference type="InterPro" id="IPR033870">
    <property type="entry name" value="FatB"/>
</dbReference>
<feature type="domain" description="Fe/B12 periplasmic-binding" evidence="7">
    <location>
        <begin position="40"/>
        <end position="300"/>
    </location>
</feature>
<evidence type="ECO:0000313" key="8">
    <source>
        <dbReference type="EMBL" id="MDO6120606.1"/>
    </source>
</evidence>
<dbReference type="PANTHER" id="PTHR30532:SF28">
    <property type="entry name" value="PETROBACTIN-BINDING PROTEIN YCLQ"/>
    <property type="match status" value="1"/>
</dbReference>
<evidence type="ECO:0000256" key="2">
    <source>
        <dbReference type="ARBA" id="ARBA00008814"/>
    </source>
</evidence>
<evidence type="ECO:0000256" key="5">
    <source>
        <dbReference type="ARBA" id="ARBA00022729"/>
    </source>
</evidence>
<evidence type="ECO:0000256" key="6">
    <source>
        <dbReference type="SAM" id="SignalP"/>
    </source>
</evidence>
<evidence type="ECO:0000313" key="9">
    <source>
        <dbReference type="Proteomes" id="UP001177080"/>
    </source>
</evidence>
<dbReference type="Proteomes" id="UP001177080">
    <property type="component" value="Unassembled WGS sequence"/>
</dbReference>
<dbReference type="InterPro" id="IPR002491">
    <property type="entry name" value="ABC_transptr_periplasmic_BD"/>
</dbReference>
<name>A0ABT8XBH0_9HYPH</name>
<dbReference type="PANTHER" id="PTHR30532">
    <property type="entry name" value="IRON III DICITRATE-BINDING PERIPLASMIC PROTEIN"/>
    <property type="match status" value="1"/>
</dbReference>
<keyword evidence="9" id="KW-1185">Reference proteome</keyword>